<dbReference type="OrthoDB" id="530569at2"/>
<dbReference type="EMBL" id="PVWG01000091">
    <property type="protein sequence ID" value="PSB14399.1"/>
    <property type="molecule type" value="Genomic_DNA"/>
</dbReference>
<evidence type="ECO:0000313" key="2">
    <source>
        <dbReference type="EMBL" id="PSB14399.1"/>
    </source>
</evidence>
<reference evidence="2 3" key="1">
    <citation type="submission" date="2018-02" db="EMBL/GenBank/DDBJ databases">
        <authorList>
            <person name="Cohen D.B."/>
            <person name="Kent A.D."/>
        </authorList>
    </citation>
    <scope>NUCLEOTIDE SEQUENCE [LARGE SCALE GENOMIC DNA]</scope>
    <source>
        <strain evidence="2 3">ULC007</strain>
    </source>
</reference>
<feature type="region of interest" description="Disordered" evidence="1">
    <location>
        <begin position="1"/>
        <end position="28"/>
    </location>
</feature>
<keyword evidence="3" id="KW-1185">Reference proteome</keyword>
<feature type="compositionally biased region" description="Basic residues" evidence="1">
    <location>
        <begin position="10"/>
        <end position="22"/>
    </location>
</feature>
<sequence>MKTLSGLRWNGRHRDRRRRRPGRWGVAGATAAKKGADVAKAKTLYGLTGKYAGMGYSLGAAHDEAQVRVREYQALHTEVNNRWK</sequence>
<evidence type="ECO:0000313" key="3">
    <source>
        <dbReference type="Proteomes" id="UP000238634"/>
    </source>
</evidence>
<proteinExistence type="predicted"/>
<protein>
    <submittedName>
        <fullName evidence="2">Uncharacterized protein</fullName>
    </submittedName>
</protein>
<organism evidence="2 3">
    <name type="scientific">Phormidesmis priestleyi ULC007</name>
    <dbReference type="NCBI Taxonomy" id="1920490"/>
    <lineage>
        <taxon>Bacteria</taxon>
        <taxon>Bacillati</taxon>
        <taxon>Cyanobacteriota</taxon>
        <taxon>Cyanophyceae</taxon>
        <taxon>Leptolyngbyales</taxon>
        <taxon>Leptolyngbyaceae</taxon>
        <taxon>Phormidesmis</taxon>
    </lineage>
</organism>
<dbReference type="STRING" id="1920490.GCA_001895925_03635"/>
<dbReference type="RefSeq" id="WP_073075325.1">
    <property type="nucleotide sequence ID" value="NZ_MPPI01000080.1"/>
</dbReference>
<evidence type="ECO:0000256" key="1">
    <source>
        <dbReference type="SAM" id="MobiDB-lite"/>
    </source>
</evidence>
<dbReference type="Proteomes" id="UP000238634">
    <property type="component" value="Unassembled WGS sequence"/>
</dbReference>
<accession>A0A2T1D1M9</accession>
<gene>
    <name evidence="2" type="ORF">C7B65_26490</name>
</gene>
<reference evidence="2 3" key="2">
    <citation type="submission" date="2018-03" db="EMBL/GenBank/DDBJ databases">
        <title>The ancient ancestry and fast evolution of plastids.</title>
        <authorList>
            <person name="Moore K.R."/>
            <person name="Magnabosco C."/>
            <person name="Momper L."/>
            <person name="Gold D.A."/>
            <person name="Bosak T."/>
            <person name="Fournier G.P."/>
        </authorList>
    </citation>
    <scope>NUCLEOTIDE SEQUENCE [LARGE SCALE GENOMIC DNA]</scope>
    <source>
        <strain evidence="2 3">ULC007</strain>
    </source>
</reference>
<comment type="caution">
    <text evidence="2">The sequence shown here is derived from an EMBL/GenBank/DDBJ whole genome shotgun (WGS) entry which is preliminary data.</text>
</comment>
<name>A0A2T1D1M9_9CYAN</name>
<dbReference type="AlphaFoldDB" id="A0A2T1D1M9"/>